<keyword evidence="8" id="KW-1185">Reference proteome</keyword>
<dbReference type="RefSeq" id="WP_015246863.1">
    <property type="nucleotide sequence ID" value="NC_019892.1"/>
</dbReference>
<name>L0DEB3_SINAD</name>
<gene>
    <name evidence="7" type="ordered locus">Sinac_3462</name>
</gene>
<protein>
    <submittedName>
        <fullName evidence="7">Arylsulfatase A family protein</fullName>
    </submittedName>
</protein>
<comment type="similarity">
    <text evidence="1">Belongs to the sulfatase family.</text>
</comment>
<keyword evidence="2 5" id="KW-0732">Signal</keyword>
<dbReference type="EMBL" id="CP003364">
    <property type="protein sequence ID" value="AGA27719.1"/>
    <property type="molecule type" value="Genomic_DNA"/>
</dbReference>
<dbReference type="GO" id="GO:0016787">
    <property type="term" value="F:hydrolase activity"/>
    <property type="evidence" value="ECO:0007669"/>
    <property type="project" value="UniProtKB-KW"/>
</dbReference>
<dbReference type="KEGG" id="saci:Sinac_3462"/>
<evidence type="ECO:0000259" key="6">
    <source>
        <dbReference type="Pfam" id="PF00884"/>
    </source>
</evidence>
<dbReference type="PROSITE" id="PS00523">
    <property type="entry name" value="SULFATASE_1"/>
    <property type="match status" value="1"/>
</dbReference>
<evidence type="ECO:0000256" key="5">
    <source>
        <dbReference type="SAM" id="SignalP"/>
    </source>
</evidence>
<organism evidence="7 8">
    <name type="scientific">Singulisphaera acidiphila (strain ATCC BAA-1392 / DSM 18658 / VKM B-2454 / MOB10)</name>
    <dbReference type="NCBI Taxonomy" id="886293"/>
    <lineage>
        <taxon>Bacteria</taxon>
        <taxon>Pseudomonadati</taxon>
        <taxon>Planctomycetota</taxon>
        <taxon>Planctomycetia</taxon>
        <taxon>Isosphaerales</taxon>
        <taxon>Isosphaeraceae</taxon>
        <taxon>Singulisphaera</taxon>
    </lineage>
</organism>
<dbReference type="eggNOG" id="COG3119">
    <property type="taxonomic scope" value="Bacteria"/>
</dbReference>
<dbReference type="SUPFAM" id="SSF53649">
    <property type="entry name" value="Alkaline phosphatase-like"/>
    <property type="match status" value="1"/>
</dbReference>
<evidence type="ECO:0000256" key="3">
    <source>
        <dbReference type="ARBA" id="ARBA00022801"/>
    </source>
</evidence>
<reference evidence="7 8" key="1">
    <citation type="submission" date="2012-02" db="EMBL/GenBank/DDBJ databases">
        <title>Complete sequence of chromosome of Singulisphaera acidiphila DSM 18658.</title>
        <authorList>
            <consortium name="US DOE Joint Genome Institute (JGI-PGF)"/>
            <person name="Lucas S."/>
            <person name="Copeland A."/>
            <person name="Lapidus A."/>
            <person name="Glavina del Rio T."/>
            <person name="Dalin E."/>
            <person name="Tice H."/>
            <person name="Bruce D."/>
            <person name="Goodwin L."/>
            <person name="Pitluck S."/>
            <person name="Peters L."/>
            <person name="Ovchinnikova G."/>
            <person name="Chertkov O."/>
            <person name="Kyrpides N."/>
            <person name="Mavromatis K."/>
            <person name="Ivanova N."/>
            <person name="Brettin T."/>
            <person name="Detter J.C."/>
            <person name="Han C."/>
            <person name="Larimer F."/>
            <person name="Land M."/>
            <person name="Hauser L."/>
            <person name="Markowitz V."/>
            <person name="Cheng J.-F."/>
            <person name="Hugenholtz P."/>
            <person name="Woyke T."/>
            <person name="Wu D."/>
            <person name="Tindall B."/>
            <person name="Pomrenke H."/>
            <person name="Brambilla E."/>
            <person name="Klenk H.-P."/>
            <person name="Eisen J.A."/>
        </authorList>
    </citation>
    <scope>NUCLEOTIDE SEQUENCE [LARGE SCALE GENOMIC DNA]</scope>
    <source>
        <strain evidence="8">ATCC BAA-1392 / DSM 18658 / VKM B-2454 / MOB10</strain>
    </source>
</reference>
<dbReference type="InterPro" id="IPR000917">
    <property type="entry name" value="Sulfatase_N"/>
</dbReference>
<proteinExistence type="inferred from homology"/>
<dbReference type="CDD" id="cd16031">
    <property type="entry name" value="G6S_like"/>
    <property type="match status" value="1"/>
</dbReference>
<dbReference type="PANTHER" id="PTHR43108:SF6">
    <property type="entry name" value="N-SULPHOGLUCOSAMINE SULPHOHYDROLASE"/>
    <property type="match status" value="1"/>
</dbReference>
<keyword evidence="3" id="KW-0378">Hydrolase</keyword>
<evidence type="ECO:0000256" key="1">
    <source>
        <dbReference type="ARBA" id="ARBA00008779"/>
    </source>
</evidence>
<dbReference type="AlphaFoldDB" id="L0DEB3"/>
<sequence>MHCSTLALRAVTFSLLMLGLSPAPDAARAAEPAPGRPNFLFVFTDDQRYDAMGVVQREQGDRARFPWFQTPNMDRLASEGVRFRNAFVVNSLCAPSRACMLTGRYSHHNGIADNQTPFPTDSVTYASLLREAGYTTGYVGKWHMDGQKGKRPGFDESVSFIGQGKYVDCPFEVNGELTPTQGWVDDRSTDFAIDFLKKNQAKPFALVVGFKAAHGPFDPPERARDRFAGETPRPAANQGVRPIFSKAAAAPAVAKKKKGATRPEGNIGYFRCVSAVDDNLGRLMTTLDELGLAEDTVLVFSSDNGFYLGEHGLGDKRSAYEASLRVPLLLRYPRLAKKGKLVDQMVLNIDVASTFLDLAGVPVPRAMQGRSWRPLLEEKPDTWRTAWFYEYFQERPFPNTPTILAVRTEDAKLITYPGHPDWTELFDLKADPYEMSNLAGDPARKDLRQKMEAEFERQKEAVGYTYPSYADFPKP</sequence>
<dbReference type="PROSITE" id="PS00149">
    <property type="entry name" value="SULFATASE_2"/>
    <property type="match status" value="1"/>
</dbReference>
<evidence type="ECO:0000313" key="7">
    <source>
        <dbReference type="EMBL" id="AGA27719.1"/>
    </source>
</evidence>
<feature type="chain" id="PRO_5003940189" evidence="5">
    <location>
        <begin position="30"/>
        <end position="475"/>
    </location>
</feature>
<dbReference type="PANTHER" id="PTHR43108">
    <property type="entry name" value="N-ACETYLGLUCOSAMINE-6-SULFATASE FAMILY MEMBER"/>
    <property type="match status" value="1"/>
</dbReference>
<dbReference type="Gene3D" id="3.40.720.10">
    <property type="entry name" value="Alkaline Phosphatase, subunit A"/>
    <property type="match status" value="1"/>
</dbReference>
<dbReference type="InterPro" id="IPR024607">
    <property type="entry name" value="Sulfatase_CS"/>
</dbReference>
<dbReference type="OrthoDB" id="279611at2"/>
<evidence type="ECO:0000256" key="4">
    <source>
        <dbReference type="ARBA" id="ARBA00023180"/>
    </source>
</evidence>
<dbReference type="InterPro" id="IPR017850">
    <property type="entry name" value="Alkaline_phosphatase_core_sf"/>
</dbReference>
<feature type="signal peptide" evidence="5">
    <location>
        <begin position="1"/>
        <end position="29"/>
    </location>
</feature>
<accession>L0DEB3</accession>
<dbReference type="Proteomes" id="UP000010798">
    <property type="component" value="Chromosome"/>
</dbReference>
<evidence type="ECO:0000256" key="2">
    <source>
        <dbReference type="ARBA" id="ARBA00022729"/>
    </source>
</evidence>
<evidence type="ECO:0000313" key="8">
    <source>
        <dbReference type="Proteomes" id="UP000010798"/>
    </source>
</evidence>
<dbReference type="Pfam" id="PF00884">
    <property type="entry name" value="Sulfatase"/>
    <property type="match status" value="1"/>
</dbReference>
<feature type="domain" description="Sulfatase N-terminal" evidence="6">
    <location>
        <begin position="37"/>
        <end position="361"/>
    </location>
</feature>
<dbReference type="HOGENOM" id="CLU_006332_9_3_0"/>
<keyword evidence="4" id="KW-0325">Glycoprotein</keyword>